<name>A0A367XK99_9PROT</name>
<organism evidence="2 3">
    <name type="scientific">Thalassospira profundimaris</name>
    <dbReference type="NCBI Taxonomy" id="502049"/>
    <lineage>
        <taxon>Bacteria</taxon>
        <taxon>Pseudomonadati</taxon>
        <taxon>Pseudomonadota</taxon>
        <taxon>Alphaproteobacteria</taxon>
        <taxon>Rhodospirillales</taxon>
        <taxon>Thalassospiraceae</taxon>
        <taxon>Thalassospira</taxon>
    </lineage>
</organism>
<comment type="caution">
    <text evidence="2">The sequence shown here is derived from an EMBL/GenBank/DDBJ whole genome shotgun (WGS) entry which is preliminary data.</text>
</comment>
<dbReference type="Gene3D" id="2.30.30.40">
    <property type="entry name" value="SH3 Domains"/>
    <property type="match status" value="1"/>
</dbReference>
<dbReference type="OrthoDB" id="7346174at2"/>
<proteinExistence type="predicted"/>
<evidence type="ECO:0000313" key="2">
    <source>
        <dbReference type="EMBL" id="RCK54055.1"/>
    </source>
</evidence>
<feature type="region of interest" description="Disordered" evidence="1">
    <location>
        <begin position="130"/>
        <end position="186"/>
    </location>
</feature>
<sequence>MKKLIVGIVVFGLVVAGGVFYWTQQQAKQQKMANHFQPSPAALYTGMADQISPVFDLHGYKIAMLVPGDRTNGDSWVFRGTARSGNLSPAYYGQVDYTCGPTGGDTGNCWKLSQLVVDGRPLKLVGTVSDAGATGDAADTPDETAALESRESQALGMNNALDTEMPGDDADQPVAPEAGADSADTTAQVTADTADADSANGDVNPIKVDVWRTTSDNVNARMGPGTDYEIAFAMPQSTPMQLLEQKDNWGHFSYVGPDGKTYRVWIYMNLVAKD</sequence>
<gene>
    <name evidence="2" type="ORF">TH25_01540</name>
</gene>
<dbReference type="RefSeq" id="WP_114086635.1">
    <property type="nucleotide sequence ID" value="NZ_JPWH01000001.1"/>
</dbReference>
<feature type="compositionally biased region" description="Low complexity" evidence="1">
    <location>
        <begin position="130"/>
        <end position="146"/>
    </location>
</feature>
<dbReference type="Proteomes" id="UP000252517">
    <property type="component" value="Unassembled WGS sequence"/>
</dbReference>
<protein>
    <recommendedName>
        <fullName evidence="4">SH3b domain-containing protein</fullName>
    </recommendedName>
</protein>
<evidence type="ECO:0008006" key="4">
    <source>
        <dbReference type="Google" id="ProtNLM"/>
    </source>
</evidence>
<evidence type="ECO:0000256" key="1">
    <source>
        <dbReference type="SAM" id="MobiDB-lite"/>
    </source>
</evidence>
<dbReference type="EMBL" id="JPWH01000001">
    <property type="protein sequence ID" value="RCK54055.1"/>
    <property type="molecule type" value="Genomic_DNA"/>
</dbReference>
<accession>A0A367XK99</accession>
<reference evidence="2 3" key="1">
    <citation type="submission" date="2014-07" db="EMBL/GenBank/DDBJ databases">
        <title>Draft genome sequence of Thalassospira profundimaris S25-3-2.</title>
        <authorList>
            <person name="Lai Q."/>
            <person name="Shao Z."/>
        </authorList>
    </citation>
    <scope>NUCLEOTIDE SEQUENCE [LARGE SCALE GENOMIC DNA]</scope>
    <source>
        <strain evidence="2 3">S25-3-2</strain>
    </source>
</reference>
<evidence type="ECO:0000313" key="3">
    <source>
        <dbReference type="Proteomes" id="UP000252517"/>
    </source>
</evidence>
<dbReference type="AlphaFoldDB" id="A0A367XK99"/>